<name>A0A0F9UY78_9ZZZZ</name>
<evidence type="ECO:0000313" key="1">
    <source>
        <dbReference type="EMBL" id="KKN92467.1"/>
    </source>
</evidence>
<proteinExistence type="predicted"/>
<accession>A0A0F9UY78</accession>
<organism evidence="1">
    <name type="scientific">marine sediment metagenome</name>
    <dbReference type="NCBI Taxonomy" id="412755"/>
    <lineage>
        <taxon>unclassified sequences</taxon>
        <taxon>metagenomes</taxon>
        <taxon>ecological metagenomes</taxon>
    </lineage>
</organism>
<reference evidence="1" key="1">
    <citation type="journal article" date="2015" name="Nature">
        <title>Complex archaea that bridge the gap between prokaryotes and eukaryotes.</title>
        <authorList>
            <person name="Spang A."/>
            <person name="Saw J.H."/>
            <person name="Jorgensen S.L."/>
            <person name="Zaremba-Niedzwiedzka K."/>
            <person name="Martijn J."/>
            <person name="Lind A.E."/>
            <person name="van Eijk R."/>
            <person name="Schleper C."/>
            <person name="Guy L."/>
            <person name="Ettema T.J."/>
        </authorList>
    </citation>
    <scope>NUCLEOTIDE SEQUENCE</scope>
</reference>
<gene>
    <name evidence="1" type="ORF">LCGC14_0209580</name>
</gene>
<dbReference type="EMBL" id="LAZR01000095">
    <property type="protein sequence ID" value="KKN92467.1"/>
    <property type="molecule type" value="Genomic_DNA"/>
</dbReference>
<dbReference type="AlphaFoldDB" id="A0A0F9UY78"/>
<protein>
    <submittedName>
        <fullName evidence="1">Uncharacterized protein</fullName>
    </submittedName>
</protein>
<sequence>MTEPLITIGAFRLAWRNLNSIRAISIEHRCRGSCSRHKCGSDLEWHPFVYGLCYRGIPCFACREAPPEGIQAMFWFLKEGA</sequence>
<comment type="caution">
    <text evidence="1">The sequence shown here is derived from an EMBL/GenBank/DDBJ whole genome shotgun (WGS) entry which is preliminary data.</text>
</comment>